<comment type="caution">
    <text evidence="1">The sequence shown here is derived from an EMBL/GenBank/DDBJ whole genome shotgun (WGS) entry which is preliminary data.</text>
</comment>
<accession>A0AAE0SHC0</accession>
<sequence length="185" mass="20263">MSPKRAKQQFTTTMLVMYVAAYGYMAGSEYTQTGDGTNHLCLPDDPTWGAFQDGFHNPEYRAHAYGAEYEIGVHGDYSPFSQALLNHDAPCAVCRTTRSSSIMIPGRTNCYSGWILEYSGYLVSTWSDAAAPAEYVCLDGDAESMIHDNIDTNGHVLYLVDVVCGTLPCPPYVDGRELACVVCSK</sequence>
<reference evidence="1" key="2">
    <citation type="journal article" date="2021" name="Genome Biol. Evol.">
        <title>Developing a high-quality reference genome for a parasitic bivalve with doubly uniparental inheritance (Bivalvia: Unionida).</title>
        <authorList>
            <person name="Smith C.H."/>
        </authorList>
    </citation>
    <scope>NUCLEOTIDE SEQUENCE</scope>
    <source>
        <strain evidence="1">CHS0354</strain>
        <tissue evidence="1">Mantle</tissue>
    </source>
</reference>
<reference evidence="1" key="1">
    <citation type="journal article" date="2021" name="Genome Biol. Evol.">
        <title>A High-Quality Reference Genome for a Parasitic Bivalve with Doubly Uniparental Inheritance (Bivalvia: Unionida).</title>
        <authorList>
            <person name="Smith C.H."/>
        </authorList>
    </citation>
    <scope>NUCLEOTIDE SEQUENCE</scope>
    <source>
        <strain evidence="1">CHS0354</strain>
    </source>
</reference>
<keyword evidence="2" id="KW-1185">Reference proteome</keyword>
<proteinExistence type="predicted"/>
<name>A0AAE0SHC0_9BIVA</name>
<dbReference type="Proteomes" id="UP001195483">
    <property type="component" value="Unassembled WGS sequence"/>
</dbReference>
<dbReference type="EMBL" id="JAEAOA010001885">
    <property type="protein sequence ID" value="KAK3591939.1"/>
    <property type="molecule type" value="Genomic_DNA"/>
</dbReference>
<dbReference type="InterPro" id="IPR051077">
    <property type="entry name" value="Ca-dependent_lectin"/>
</dbReference>
<gene>
    <name evidence="1" type="ORF">CHS0354_031441</name>
</gene>
<evidence type="ECO:0000313" key="1">
    <source>
        <dbReference type="EMBL" id="KAK3591939.1"/>
    </source>
</evidence>
<evidence type="ECO:0008006" key="3">
    <source>
        <dbReference type="Google" id="ProtNLM"/>
    </source>
</evidence>
<dbReference type="PANTHER" id="PTHR24024">
    <property type="entry name" value="PULMONARY SURFACTANT-ASSOCIATED PROTEIN A"/>
    <property type="match status" value="1"/>
</dbReference>
<organism evidence="1 2">
    <name type="scientific">Potamilus streckersoni</name>
    <dbReference type="NCBI Taxonomy" id="2493646"/>
    <lineage>
        <taxon>Eukaryota</taxon>
        <taxon>Metazoa</taxon>
        <taxon>Spiralia</taxon>
        <taxon>Lophotrochozoa</taxon>
        <taxon>Mollusca</taxon>
        <taxon>Bivalvia</taxon>
        <taxon>Autobranchia</taxon>
        <taxon>Heteroconchia</taxon>
        <taxon>Palaeoheterodonta</taxon>
        <taxon>Unionida</taxon>
        <taxon>Unionoidea</taxon>
        <taxon>Unionidae</taxon>
        <taxon>Ambleminae</taxon>
        <taxon>Lampsilini</taxon>
        <taxon>Potamilus</taxon>
    </lineage>
</organism>
<reference evidence="1" key="3">
    <citation type="submission" date="2023-05" db="EMBL/GenBank/DDBJ databases">
        <authorList>
            <person name="Smith C.H."/>
        </authorList>
    </citation>
    <scope>NUCLEOTIDE SEQUENCE</scope>
    <source>
        <strain evidence="1">CHS0354</strain>
        <tissue evidence="1">Mantle</tissue>
    </source>
</reference>
<dbReference type="AlphaFoldDB" id="A0AAE0SHC0"/>
<dbReference type="PANTHER" id="PTHR24024:SF18">
    <property type="entry name" value="SHORT-CHAIN COLLAGEN C4-LIKE"/>
    <property type="match status" value="1"/>
</dbReference>
<evidence type="ECO:0000313" key="2">
    <source>
        <dbReference type="Proteomes" id="UP001195483"/>
    </source>
</evidence>
<dbReference type="GO" id="GO:0005615">
    <property type="term" value="C:extracellular space"/>
    <property type="evidence" value="ECO:0007669"/>
    <property type="project" value="TreeGrafter"/>
</dbReference>
<protein>
    <recommendedName>
        <fullName evidence="3">Short-chain collagen C4-like</fullName>
    </recommendedName>
</protein>